<evidence type="ECO:0000313" key="1">
    <source>
        <dbReference type="EMBL" id="KAJ0088746.1"/>
    </source>
</evidence>
<proteinExistence type="predicted"/>
<dbReference type="EMBL" id="CM047905">
    <property type="protein sequence ID" value="KAJ0088746.1"/>
    <property type="molecule type" value="Genomic_DNA"/>
</dbReference>
<dbReference type="Proteomes" id="UP001164250">
    <property type="component" value="Chromosome 9"/>
</dbReference>
<name>A0ACC1APX9_9ROSI</name>
<keyword evidence="2" id="KW-1185">Reference proteome</keyword>
<gene>
    <name evidence="1" type="ORF">Patl1_32118</name>
</gene>
<comment type="caution">
    <text evidence="1">The sequence shown here is derived from an EMBL/GenBank/DDBJ whole genome shotgun (WGS) entry which is preliminary data.</text>
</comment>
<accession>A0ACC1APX9</accession>
<protein>
    <submittedName>
        <fullName evidence="1">Uncharacterized protein</fullName>
    </submittedName>
</protein>
<sequence>MCLSIFRVLIFCKQGWVDLLLILGEAFGRQKKRVLEGCRWRIGVGTAVNIWFDNWIPGHNALVKEGYVDFGKLRALFNPRVVEDIQKIVLCDGNGAGRLIWGHERNRVFSVRSCYKFIMAQQTSHVAESSSSRVQSVVWKWKMSVPNKIKIFAWRACKDGLPTKEKFLGKHVPTDVRCNLCHAEPEGLYHALVQCVDVQKLWADYLPVLEREKFLNVFELAFHFCTAKQFETLSTFFVLAWGIWYRRNKFIHEQALISIHQVDDHVVPLLKCYKRAKRQSRQEVRDVYKWKPPDHDVLKLNVDGAVFEDMGKASIGAILRDSSCRVLMAARALEEAIAEPEHVELLAIVHGLQFCASMGIVKIQVESDCFLAIDALLQDNMDISKFGGLYYEIKQLSSCFGECMFRHVYREANEAAHYLAKYARNVDRINMW</sequence>
<evidence type="ECO:0000313" key="2">
    <source>
        <dbReference type="Proteomes" id="UP001164250"/>
    </source>
</evidence>
<reference evidence="2" key="1">
    <citation type="journal article" date="2023" name="G3 (Bethesda)">
        <title>Genome assembly and association tests identify interacting loci associated with vigor, precocity, and sex in interspecific pistachio rootstocks.</title>
        <authorList>
            <person name="Palmer W."/>
            <person name="Jacygrad E."/>
            <person name="Sagayaradj S."/>
            <person name="Cavanaugh K."/>
            <person name="Han R."/>
            <person name="Bertier L."/>
            <person name="Beede B."/>
            <person name="Kafkas S."/>
            <person name="Golino D."/>
            <person name="Preece J."/>
            <person name="Michelmore R."/>
        </authorList>
    </citation>
    <scope>NUCLEOTIDE SEQUENCE [LARGE SCALE GENOMIC DNA]</scope>
</reference>
<organism evidence="1 2">
    <name type="scientific">Pistacia atlantica</name>
    <dbReference type="NCBI Taxonomy" id="434234"/>
    <lineage>
        <taxon>Eukaryota</taxon>
        <taxon>Viridiplantae</taxon>
        <taxon>Streptophyta</taxon>
        <taxon>Embryophyta</taxon>
        <taxon>Tracheophyta</taxon>
        <taxon>Spermatophyta</taxon>
        <taxon>Magnoliopsida</taxon>
        <taxon>eudicotyledons</taxon>
        <taxon>Gunneridae</taxon>
        <taxon>Pentapetalae</taxon>
        <taxon>rosids</taxon>
        <taxon>malvids</taxon>
        <taxon>Sapindales</taxon>
        <taxon>Anacardiaceae</taxon>
        <taxon>Pistacia</taxon>
    </lineage>
</organism>